<name>A0A150SF92_SORCE</name>
<protein>
    <submittedName>
        <fullName evidence="1">Uncharacterized protein</fullName>
    </submittedName>
</protein>
<comment type="caution">
    <text evidence="1">The sequence shown here is derived from an EMBL/GenBank/DDBJ whole genome shotgun (WGS) entry which is preliminary data.</text>
</comment>
<sequence length="136" mass="14988">MRFAVGRVERATLCPLSTISPRYTHAINKLSPHQIGGPPASADVSDSESRRKRYVYQFGSDLANKLSELADGVFDWEYPDRPTDLVLLRGADDWLVSVAHEQLCFVTMARDEFASLCSAVPSLGVESGPGYRGGRR</sequence>
<proteinExistence type="predicted"/>
<gene>
    <name evidence="1" type="ORF">BE17_11395</name>
</gene>
<evidence type="ECO:0000313" key="2">
    <source>
        <dbReference type="Proteomes" id="UP000075635"/>
    </source>
</evidence>
<evidence type="ECO:0000313" key="1">
    <source>
        <dbReference type="EMBL" id="KYF91135.1"/>
    </source>
</evidence>
<accession>A0A150SF92</accession>
<reference evidence="1 2" key="1">
    <citation type="submission" date="2014-02" db="EMBL/GenBank/DDBJ databases">
        <title>The small core and large imbalanced accessory genome model reveals a collaborative survival strategy of Sorangium cellulosum strains in nature.</title>
        <authorList>
            <person name="Han K."/>
            <person name="Peng R."/>
            <person name="Blom J."/>
            <person name="Li Y.-Z."/>
        </authorList>
    </citation>
    <scope>NUCLEOTIDE SEQUENCE [LARGE SCALE GENOMIC DNA]</scope>
    <source>
        <strain evidence="1 2">So0011-07</strain>
    </source>
</reference>
<dbReference type="AlphaFoldDB" id="A0A150SF92"/>
<dbReference type="EMBL" id="JEMB01001053">
    <property type="protein sequence ID" value="KYF91135.1"/>
    <property type="molecule type" value="Genomic_DNA"/>
</dbReference>
<organism evidence="1 2">
    <name type="scientific">Sorangium cellulosum</name>
    <name type="common">Polyangium cellulosum</name>
    <dbReference type="NCBI Taxonomy" id="56"/>
    <lineage>
        <taxon>Bacteria</taxon>
        <taxon>Pseudomonadati</taxon>
        <taxon>Myxococcota</taxon>
        <taxon>Polyangia</taxon>
        <taxon>Polyangiales</taxon>
        <taxon>Polyangiaceae</taxon>
        <taxon>Sorangium</taxon>
    </lineage>
</organism>
<dbReference type="Proteomes" id="UP000075635">
    <property type="component" value="Unassembled WGS sequence"/>
</dbReference>